<dbReference type="EMBL" id="MU001683">
    <property type="protein sequence ID" value="KAF2456333.1"/>
    <property type="molecule type" value="Genomic_DNA"/>
</dbReference>
<dbReference type="AlphaFoldDB" id="A0A6A6NYJ3"/>
<organism evidence="3 4">
    <name type="scientific">Lineolata rhizophorae</name>
    <dbReference type="NCBI Taxonomy" id="578093"/>
    <lineage>
        <taxon>Eukaryota</taxon>
        <taxon>Fungi</taxon>
        <taxon>Dikarya</taxon>
        <taxon>Ascomycota</taxon>
        <taxon>Pezizomycotina</taxon>
        <taxon>Dothideomycetes</taxon>
        <taxon>Dothideomycetes incertae sedis</taxon>
        <taxon>Lineolatales</taxon>
        <taxon>Lineolataceae</taxon>
        <taxon>Lineolata</taxon>
    </lineage>
</organism>
<gene>
    <name evidence="3" type="ORF">BDY21DRAFT_48363</name>
</gene>
<feature type="compositionally biased region" description="Basic residues" evidence="1">
    <location>
        <begin position="102"/>
        <end position="122"/>
    </location>
</feature>
<keyword evidence="2" id="KW-0732">Signal</keyword>
<feature type="chain" id="PRO_5025525681" description="Secreted protein" evidence="2">
    <location>
        <begin position="20"/>
        <end position="144"/>
    </location>
</feature>
<name>A0A6A6NYJ3_9PEZI</name>
<evidence type="ECO:0000313" key="4">
    <source>
        <dbReference type="Proteomes" id="UP000799766"/>
    </source>
</evidence>
<accession>A0A6A6NYJ3</accession>
<evidence type="ECO:0000256" key="1">
    <source>
        <dbReference type="SAM" id="MobiDB-lite"/>
    </source>
</evidence>
<reference evidence="3" key="1">
    <citation type="journal article" date="2020" name="Stud. Mycol.">
        <title>101 Dothideomycetes genomes: a test case for predicting lifestyles and emergence of pathogens.</title>
        <authorList>
            <person name="Haridas S."/>
            <person name="Albert R."/>
            <person name="Binder M."/>
            <person name="Bloem J."/>
            <person name="Labutti K."/>
            <person name="Salamov A."/>
            <person name="Andreopoulos B."/>
            <person name="Baker S."/>
            <person name="Barry K."/>
            <person name="Bills G."/>
            <person name="Bluhm B."/>
            <person name="Cannon C."/>
            <person name="Castanera R."/>
            <person name="Culley D."/>
            <person name="Daum C."/>
            <person name="Ezra D."/>
            <person name="Gonzalez J."/>
            <person name="Henrissat B."/>
            <person name="Kuo A."/>
            <person name="Liang C."/>
            <person name="Lipzen A."/>
            <person name="Lutzoni F."/>
            <person name="Magnuson J."/>
            <person name="Mondo S."/>
            <person name="Nolan M."/>
            <person name="Ohm R."/>
            <person name="Pangilinan J."/>
            <person name="Park H.-J."/>
            <person name="Ramirez L."/>
            <person name="Alfaro M."/>
            <person name="Sun H."/>
            <person name="Tritt A."/>
            <person name="Yoshinaga Y."/>
            <person name="Zwiers L.-H."/>
            <person name="Turgeon B."/>
            <person name="Goodwin S."/>
            <person name="Spatafora J."/>
            <person name="Crous P."/>
            <person name="Grigoriev I."/>
        </authorList>
    </citation>
    <scope>NUCLEOTIDE SEQUENCE</scope>
    <source>
        <strain evidence="3">ATCC 16933</strain>
    </source>
</reference>
<feature type="region of interest" description="Disordered" evidence="1">
    <location>
        <begin position="92"/>
        <end position="144"/>
    </location>
</feature>
<feature type="signal peptide" evidence="2">
    <location>
        <begin position="1"/>
        <end position="19"/>
    </location>
</feature>
<keyword evidence="4" id="KW-1185">Reference proteome</keyword>
<evidence type="ECO:0000256" key="2">
    <source>
        <dbReference type="SAM" id="SignalP"/>
    </source>
</evidence>
<sequence length="144" mass="16293">MFWTLVCHSLLTLPGSLDATLEPSQGANNSKRIFASQHKKGNSRCRQPNGRGRKLEKGLADRVMQARPFKSLPVLVVTTTSLGQSTTPLASEWRIDYAERAHPRKMTNKPRRPKRSKQKRKIEKGTVIPHILTGEPVKNKEEQE</sequence>
<dbReference type="Proteomes" id="UP000799766">
    <property type="component" value="Unassembled WGS sequence"/>
</dbReference>
<evidence type="ECO:0008006" key="5">
    <source>
        <dbReference type="Google" id="ProtNLM"/>
    </source>
</evidence>
<proteinExistence type="predicted"/>
<evidence type="ECO:0000313" key="3">
    <source>
        <dbReference type="EMBL" id="KAF2456333.1"/>
    </source>
</evidence>
<protein>
    <recommendedName>
        <fullName evidence="5">Secreted protein</fullName>
    </recommendedName>
</protein>